<dbReference type="Proteomes" id="UP000504636">
    <property type="component" value="Unplaced"/>
</dbReference>
<feature type="region of interest" description="Disordered" evidence="1">
    <location>
        <begin position="390"/>
        <end position="431"/>
    </location>
</feature>
<feature type="region of interest" description="Disordered" evidence="1">
    <location>
        <begin position="314"/>
        <end position="343"/>
    </location>
</feature>
<keyword evidence="3" id="KW-1185">Reference proteome</keyword>
<reference evidence="2 4" key="1">
    <citation type="journal article" date="2020" name="Stud. Mycol.">
        <title>101 Dothideomycetes genomes: a test case for predicting lifestyles and emergence of pathogens.</title>
        <authorList>
            <person name="Haridas S."/>
            <person name="Albert R."/>
            <person name="Binder M."/>
            <person name="Bloem J."/>
            <person name="Labutti K."/>
            <person name="Salamov A."/>
            <person name="Andreopoulos B."/>
            <person name="Baker S."/>
            <person name="Barry K."/>
            <person name="Bills G."/>
            <person name="Bluhm B."/>
            <person name="Cannon C."/>
            <person name="Castanera R."/>
            <person name="Culley D."/>
            <person name="Daum C."/>
            <person name="Ezra D."/>
            <person name="Gonzalez J."/>
            <person name="Henrissat B."/>
            <person name="Kuo A."/>
            <person name="Liang C."/>
            <person name="Lipzen A."/>
            <person name="Lutzoni F."/>
            <person name="Magnuson J."/>
            <person name="Mondo S."/>
            <person name="Nolan M."/>
            <person name="Ohm R."/>
            <person name="Pangilinan J."/>
            <person name="Park H.-J."/>
            <person name="Ramirez L."/>
            <person name="Alfaro M."/>
            <person name="Sun H."/>
            <person name="Tritt A."/>
            <person name="Yoshinaga Y."/>
            <person name="Zwiers L.-H."/>
            <person name="Turgeon B."/>
            <person name="Goodwin S."/>
            <person name="Spatafora J."/>
            <person name="Crous P."/>
            <person name="Grigoriev I."/>
        </authorList>
    </citation>
    <scope>NUCLEOTIDE SEQUENCE</scope>
    <source>
        <strain evidence="2 4">CBS 304.34</strain>
    </source>
</reference>
<dbReference type="EMBL" id="MU003699">
    <property type="protein sequence ID" value="KAF2811154.1"/>
    <property type="molecule type" value="Genomic_DNA"/>
</dbReference>
<name>A0A6A6YSZ2_9PEZI</name>
<feature type="compositionally biased region" description="Basic and acidic residues" evidence="1">
    <location>
        <begin position="61"/>
        <end position="70"/>
    </location>
</feature>
<evidence type="ECO:0000313" key="3">
    <source>
        <dbReference type="Proteomes" id="UP000504636"/>
    </source>
</evidence>
<evidence type="ECO:0000313" key="2">
    <source>
        <dbReference type="EMBL" id="KAF2811154.1"/>
    </source>
</evidence>
<evidence type="ECO:0000313" key="4">
    <source>
        <dbReference type="RefSeq" id="XP_033578118.1"/>
    </source>
</evidence>
<evidence type="ECO:0000256" key="1">
    <source>
        <dbReference type="SAM" id="MobiDB-lite"/>
    </source>
</evidence>
<protein>
    <submittedName>
        <fullName evidence="2 4">Uncharacterized protein</fullName>
    </submittedName>
</protein>
<dbReference type="RefSeq" id="XP_033578118.1">
    <property type="nucleotide sequence ID" value="XM_033725447.1"/>
</dbReference>
<dbReference type="AlphaFoldDB" id="A0A6A6YSZ2"/>
<reference evidence="4" key="2">
    <citation type="submission" date="2020-04" db="EMBL/GenBank/DDBJ databases">
        <authorList>
            <consortium name="NCBI Genome Project"/>
        </authorList>
    </citation>
    <scope>NUCLEOTIDE SEQUENCE</scope>
    <source>
        <strain evidence="4">CBS 304.34</strain>
    </source>
</reference>
<gene>
    <name evidence="2 4" type="ORF">BDZ99DRAFT_519816</name>
</gene>
<dbReference type="GeneID" id="54466340"/>
<feature type="compositionally biased region" description="Polar residues" evidence="1">
    <location>
        <begin position="393"/>
        <end position="416"/>
    </location>
</feature>
<feature type="compositionally biased region" description="Basic and acidic residues" evidence="1">
    <location>
        <begin position="418"/>
        <end position="431"/>
    </location>
</feature>
<organism evidence="2">
    <name type="scientific">Mytilinidion resinicola</name>
    <dbReference type="NCBI Taxonomy" id="574789"/>
    <lineage>
        <taxon>Eukaryota</taxon>
        <taxon>Fungi</taxon>
        <taxon>Dikarya</taxon>
        <taxon>Ascomycota</taxon>
        <taxon>Pezizomycotina</taxon>
        <taxon>Dothideomycetes</taxon>
        <taxon>Pleosporomycetidae</taxon>
        <taxon>Mytilinidiales</taxon>
        <taxon>Mytilinidiaceae</taxon>
        <taxon>Mytilinidion</taxon>
    </lineage>
</organism>
<accession>A0A6A6YSZ2</accession>
<sequence>MSSGKRAIHHSNDDAPNKRFAVQPSSESKPNTERSTEFSTKTSTGPNTGPSTQSRSQEPIASRDDEEPKRPSRATITPTETGAQVPIIPERFVNRTDFEIHWPEIRRAPIQCTSFGPENVPVDLIICRGAYDDKELSDRTYDDFAAGFAQDLRLLYFKKRVRYRQNPECFQTIVNWLNEVGYHFKGAFGGRREIGLSAVQATTQWSKGKMPNQLRLVLFNYTPSPGDPLLQLPREVKEVLFIYGLRGDPTYDPSKLEPIREHIRTNGVDSQVLLVENAGVDMAIEPEQTSSFVGRELGRATARWMSGQFPHWRQEEMDEEQDRAETSHTVEQPQMNEESLSDVELLSDEEPLLDEQLLSDEDSQPEIPRMDSWLIRFVTVSDEPRIEWVVHPGTQTTASEATTSNDTNASPRSSLVDTPHKAVRNDYSRES</sequence>
<feature type="compositionally biased region" description="Polar residues" evidence="1">
    <location>
        <begin position="37"/>
        <end position="59"/>
    </location>
</feature>
<proteinExistence type="predicted"/>
<reference evidence="4" key="3">
    <citation type="submission" date="2025-04" db="UniProtKB">
        <authorList>
            <consortium name="RefSeq"/>
        </authorList>
    </citation>
    <scope>IDENTIFICATION</scope>
    <source>
        <strain evidence="4">CBS 304.34</strain>
    </source>
</reference>
<feature type="region of interest" description="Disordered" evidence="1">
    <location>
        <begin position="1"/>
        <end position="83"/>
    </location>
</feature>